<dbReference type="AlphaFoldDB" id="A0A2P2PF32"/>
<accession>A0A2P2PF32</accession>
<protein>
    <submittedName>
        <fullName evidence="1">Uncharacterized protein</fullName>
    </submittedName>
</protein>
<reference evidence="1" key="1">
    <citation type="submission" date="2018-02" db="EMBL/GenBank/DDBJ databases">
        <title>Rhizophora mucronata_Transcriptome.</title>
        <authorList>
            <person name="Meera S.P."/>
            <person name="Sreeshan A."/>
            <person name="Augustine A."/>
        </authorList>
    </citation>
    <scope>NUCLEOTIDE SEQUENCE</scope>
    <source>
        <tissue evidence="1">Leaf</tissue>
    </source>
</reference>
<evidence type="ECO:0000313" key="1">
    <source>
        <dbReference type="EMBL" id="MBX53344.1"/>
    </source>
</evidence>
<dbReference type="EMBL" id="GGEC01072860">
    <property type="protein sequence ID" value="MBX53344.1"/>
    <property type="molecule type" value="Transcribed_RNA"/>
</dbReference>
<proteinExistence type="predicted"/>
<sequence length="34" mass="4022">MLTQLLPPQDWIRCQKMGMCEDWLLIHASFSLIC</sequence>
<name>A0A2P2PF32_RHIMU</name>
<organism evidence="1">
    <name type="scientific">Rhizophora mucronata</name>
    <name type="common">Asiatic mangrove</name>
    <dbReference type="NCBI Taxonomy" id="61149"/>
    <lineage>
        <taxon>Eukaryota</taxon>
        <taxon>Viridiplantae</taxon>
        <taxon>Streptophyta</taxon>
        <taxon>Embryophyta</taxon>
        <taxon>Tracheophyta</taxon>
        <taxon>Spermatophyta</taxon>
        <taxon>Magnoliopsida</taxon>
        <taxon>eudicotyledons</taxon>
        <taxon>Gunneridae</taxon>
        <taxon>Pentapetalae</taxon>
        <taxon>rosids</taxon>
        <taxon>fabids</taxon>
        <taxon>Malpighiales</taxon>
        <taxon>Rhizophoraceae</taxon>
        <taxon>Rhizophora</taxon>
    </lineage>
</organism>